<evidence type="ECO:0000256" key="4">
    <source>
        <dbReference type="ARBA" id="ARBA00006753"/>
    </source>
</evidence>
<dbReference type="GO" id="GO:0009090">
    <property type="term" value="P:homoserine biosynthetic process"/>
    <property type="evidence" value="ECO:0007669"/>
    <property type="project" value="TreeGrafter"/>
</dbReference>
<evidence type="ECO:0000256" key="10">
    <source>
        <dbReference type="ARBA" id="ARBA00023002"/>
    </source>
</evidence>
<keyword evidence="8 14" id="KW-0791">Threonine biosynthesis</keyword>
<keyword evidence="22" id="KW-1185">Reference proteome</keyword>
<dbReference type="PANTHER" id="PTHR43070">
    <property type="match status" value="1"/>
</dbReference>
<comment type="pathway">
    <text evidence="2 17">Amino-acid biosynthesis; L-threonine biosynthesis; L-threonine from L-aspartate: step 3/5.</text>
</comment>
<evidence type="ECO:0000256" key="18">
    <source>
        <dbReference type="RuleBase" id="RU004171"/>
    </source>
</evidence>
<dbReference type="Proteomes" id="UP001153365">
    <property type="component" value="Unassembled WGS sequence"/>
</dbReference>
<dbReference type="SUPFAM" id="SSF51735">
    <property type="entry name" value="NAD(P)-binding Rossmann-fold domains"/>
    <property type="match status" value="1"/>
</dbReference>
<evidence type="ECO:0000256" key="8">
    <source>
        <dbReference type="ARBA" id="ARBA00022697"/>
    </source>
</evidence>
<accession>A0AAV0BJ92</accession>
<dbReference type="InterPro" id="IPR001342">
    <property type="entry name" value="HDH_cat"/>
</dbReference>
<feature type="active site" description="Proton donor" evidence="15">
    <location>
        <position position="256"/>
    </location>
</feature>
<evidence type="ECO:0000256" key="2">
    <source>
        <dbReference type="ARBA" id="ARBA00005056"/>
    </source>
</evidence>
<feature type="domain" description="Aspartate/homoserine dehydrogenase NAD-binding" evidence="20">
    <location>
        <begin position="14"/>
        <end position="165"/>
    </location>
</feature>
<evidence type="ECO:0000256" key="14">
    <source>
        <dbReference type="PIRNR" id="PIRNR036497"/>
    </source>
</evidence>
<dbReference type="GO" id="GO:0050661">
    <property type="term" value="F:NADP binding"/>
    <property type="evidence" value="ECO:0007669"/>
    <property type="project" value="InterPro"/>
</dbReference>
<comment type="function">
    <text evidence="13">Catalyzes the conversion of L-aspartate-beta-semialdehyde (L-Asa) to L-homoserine (L-Hse), the third step in the biosynthesis of amino acids that derive from aspartate (the aspartate family of amino acids), including methioinine and threonine, the latter of which is a precursor to isoleucine; production of homoserine leads to a branch-point in the pathway as it can either be O-phosphorylated for processing to threonine, or O-acylated for processing to methionine.</text>
</comment>
<dbReference type="InterPro" id="IPR022697">
    <property type="entry name" value="HDH_short"/>
</dbReference>
<dbReference type="Gene3D" id="3.30.360.10">
    <property type="entry name" value="Dihydrodipicolinate Reductase, domain 2"/>
    <property type="match status" value="1"/>
</dbReference>
<comment type="cofactor">
    <cofactor evidence="1">
        <name>a metal cation</name>
        <dbReference type="ChEBI" id="CHEBI:25213"/>
    </cofactor>
</comment>
<keyword evidence="10 14" id="KW-0560">Oxidoreductase</keyword>
<keyword evidence="7 14" id="KW-0028">Amino-acid biosynthesis</keyword>
<dbReference type="PROSITE" id="PS01042">
    <property type="entry name" value="HOMOSER_DHGENASE"/>
    <property type="match status" value="1"/>
</dbReference>
<evidence type="ECO:0000256" key="7">
    <source>
        <dbReference type="ARBA" id="ARBA00022605"/>
    </source>
</evidence>
<dbReference type="Pfam" id="PF03447">
    <property type="entry name" value="NAD_binding_3"/>
    <property type="match status" value="1"/>
</dbReference>
<evidence type="ECO:0000256" key="16">
    <source>
        <dbReference type="PIRSR" id="PIRSR036497-2"/>
    </source>
</evidence>
<dbReference type="Gene3D" id="3.40.50.720">
    <property type="entry name" value="NAD(P)-binding Rossmann-like Domain"/>
    <property type="match status" value="1"/>
</dbReference>
<dbReference type="InterPro" id="IPR011147">
    <property type="entry name" value="Bifunc_Aspkin/hSer_DH"/>
</dbReference>
<dbReference type="EC" id="1.1.1.3" evidence="5 14"/>
<evidence type="ECO:0000256" key="1">
    <source>
        <dbReference type="ARBA" id="ARBA00001920"/>
    </source>
</evidence>
<feature type="binding site" evidence="16">
    <location>
        <position position="144"/>
    </location>
    <ligand>
        <name>NADPH</name>
        <dbReference type="ChEBI" id="CHEBI:57783"/>
    </ligand>
</feature>
<dbReference type="GO" id="GO:0009086">
    <property type="term" value="P:methionine biosynthetic process"/>
    <property type="evidence" value="ECO:0007669"/>
    <property type="project" value="UniProtKB-KW"/>
</dbReference>
<comment type="catalytic activity">
    <reaction evidence="12">
        <text>L-homoserine + NADP(+) = L-aspartate 4-semialdehyde + NADPH + H(+)</text>
        <dbReference type="Rhea" id="RHEA:15761"/>
        <dbReference type="ChEBI" id="CHEBI:15378"/>
        <dbReference type="ChEBI" id="CHEBI:57476"/>
        <dbReference type="ChEBI" id="CHEBI:57783"/>
        <dbReference type="ChEBI" id="CHEBI:58349"/>
        <dbReference type="ChEBI" id="CHEBI:537519"/>
        <dbReference type="EC" id="1.1.1.3"/>
    </reaction>
    <physiologicalReaction direction="right-to-left" evidence="12">
        <dbReference type="Rhea" id="RHEA:15763"/>
    </physiologicalReaction>
</comment>
<feature type="binding site" evidence="16">
    <location>
        <begin position="14"/>
        <end position="19"/>
    </location>
    <ligand>
        <name>NADP(+)</name>
        <dbReference type="ChEBI" id="CHEBI:58349"/>
    </ligand>
</feature>
<proteinExistence type="inferred from homology"/>
<evidence type="ECO:0000256" key="11">
    <source>
        <dbReference type="ARBA" id="ARBA00023167"/>
    </source>
</evidence>
<dbReference type="AlphaFoldDB" id="A0AAV0BJ92"/>
<evidence type="ECO:0000256" key="9">
    <source>
        <dbReference type="ARBA" id="ARBA00022857"/>
    </source>
</evidence>
<evidence type="ECO:0000313" key="22">
    <source>
        <dbReference type="Proteomes" id="UP001153365"/>
    </source>
</evidence>
<dbReference type="Pfam" id="PF00742">
    <property type="entry name" value="Homoserine_dh"/>
    <property type="match status" value="1"/>
</dbReference>
<evidence type="ECO:0000256" key="5">
    <source>
        <dbReference type="ARBA" id="ARBA00013213"/>
    </source>
</evidence>
<keyword evidence="9 14" id="KW-0521">NADP</keyword>
<evidence type="ECO:0000256" key="15">
    <source>
        <dbReference type="PIRSR" id="PIRSR036497-1"/>
    </source>
</evidence>
<dbReference type="PIRSF" id="PIRSF036497">
    <property type="entry name" value="HDH_short"/>
    <property type="match status" value="1"/>
</dbReference>
<dbReference type="EMBL" id="CALTRL010005778">
    <property type="protein sequence ID" value="CAH7686217.1"/>
    <property type="molecule type" value="Genomic_DNA"/>
</dbReference>
<feature type="binding site" evidence="16">
    <location>
        <position position="241"/>
    </location>
    <ligand>
        <name>L-homoserine</name>
        <dbReference type="ChEBI" id="CHEBI:57476"/>
    </ligand>
</feature>
<sequence>MVKGFTQLNVAIVGVGLVGQEVVHQLTGTARLRSIFRIRSLHNSTRHLQIKDEGEDHSGKDLIELLQGKSCGQSTTADEPRDWFKVSDYSGGVKEVIGYLCDRSKIEGPLLIVDCTSSQEIADSYPLLLDSRSDQEVHLVTPNKKAFSGSQELYDKIQETSSKRKNLVFMESTVGAGLPVLSTLRELLLTGDRVRRIEGILSGTMSFIFNQFSQVTYDTTKNPKLKFSEVVSLAQSKGYTEPNPADDLDGSDVARKLSILMRQSTDSEHKPSNQASLPLGYESVLNPKLLPEECFRAKSLKEFFSRLCEFDDHFERLRVEAFEQGCLLRFVGLIDLESSDDNQMIKTSLERYPFDHPFSSMKGSDNIIAFHTGRYSPNPLIIRGSGAGSEVTAMGVVGDMIKVAERLFGHNF</sequence>
<name>A0AAV0BJ92_PHAPC</name>
<dbReference type="InterPro" id="IPR019811">
    <property type="entry name" value="HDH_CS"/>
</dbReference>
<organism evidence="21 22">
    <name type="scientific">Phakopsora pachyrhizi</name>
    <name type="common">Asian soybean rust disease fungus</name>
    <dbReference type="NCBI Taxonomy" id="170000"/>
    <lineage>
        <taxon>Eukaryota</taxon>
        <taxon>Fungi</taxon>
        <taxon>Dikarya</taxon>
        <taxon>Basidiomycota</taxon>
        <taxon>Pucciniomycotina</taxon>
        <taxon>Pucciniomycetes</taxon>
        <taxon>Pucciniales</taxon>
        <taxon>Phakopsoraceae</taxon>
        <taxon>Phakopsora</taxon>
    </lineage>
</organism>
<evidence type="ECO:0000259" key="20">
    <source>
        <dbReference type="Pfam" id="PF03447"/>
    </source>
</evidence>
<keyword evidence="11 14" id="KW-0486">Methionine biosynthesis</keyword>
<feature type="domain" description="Homoserine dehydrogenase catalytic" evidence="19">
    <location>
        <begin position="179"/>
        <end position="401"/>
    </location>
</feature>
<dbReference type="InterPro" id="IPR005106">
    <property type="entry name" value="Asp/hSer_DH_NAD-bd"/>
</dbReference>
<dbReference type="InterPro" id="IPR036291">
    <property type="entry name" value="NAD(P)-bd_dom_sf"/>
</dbReference>
<dbReference type="GO" id="GO:0009088">
    <property type="term" value="P:threonine biosynthetic process"/>
    <property type="evidence" value="ECO:0007669"/>
    <property type="project" value="UniProtKB-KW"/>
</dbReference>
<evidence type="ECO:0000256" key="13">
    <source>
        <dbReference type="ARBA" id="ARBA00059589"/>
    </source>
</evidence>
<reference evidence="21" key="1">
    <citation type="submission" date="2022-06" db="EMBL/GenBank/DDBJ databases">
        <authorList>
            <consortium name="SYNGENTA / RWTH Aachen University"/>
        </authorList>
    </citation>
    <scope>NUCLEOTIDE SEQUENCE</scope>
</reference>
<evidence type="ECO:0000259" key="19">
    <source>
        <dbReference type="Pfam" id="PF00742"/>
    </source>
</evidence>
<feature type="binding site" evidence="16">
    <location>
        <position position="116"/>
    </location>
    <ligand>
        <name>NADPH</name>
        <dbReference type="ChEBI" id="CHEBI:57783"/>
    </ligand>
</feature>
<dbReference type="PANTHER" id="PTHR43070:SF5">
    <property type="entry name" value="HOMOSERINE DEHYDROGENASE"/>
    <property type="match status" value="1"/>
</dbReference>
<dbReference type="FunFam" id="3.30.360.10:FF:000006">
    <property type="entry name" value="Bifunctional aspartokinase/homoserine dehydrogenase"/>
    <property type="match status" value="1"/>
</dbReference>
<evidence type="ECO:0000256" key="6">
    <source>
        <dbReference type="ARBA" id="ARBA00013376"/>
    </source>
</evidence>
<evidence type="ECO:0000256" key="12">
    <source>
        <dbReference type="ARBA" id="ARBA00048841"/>
    </source>
</evidence>
<evidence type="ECO:0000256" key="3">
    <source>
        <dbReference type="ARBA" id="ARBA00005062"/>
    </source>
</evidence>
<dbReference type="GO" id="GO:0004412">
    <property type="term" value="F:homoserine dehydrogenase activity"/>
    <property type="evidence" value="ECO:0007669"/>
    <property type="project" value="UniProtKB-EC"/>
</dbReference>
<protein>
    <recommendedName>
        <fullName evidence="6 14">Homoserine dehydrogenase</fullName>
        <shortName evidence="14">HDH</shortName>
        <ecNumber evidence="5 14">1.1.1.3</ecNumber>
    </recommendedName>
</protein>
<dbReference type="SUPFAM" id="SSF55347">
    <property type="entry name" value="Glyceraldehyde-3-phosphate dehydrogenase-like, C-terminal domain"/>
    <property type="match status" value="1"/>
</dbReference>
<comment type="pathway">
    <text evidence="3 17">Amino-acid biosynthesis; L-methionine biosynthesis via de novo pathway; L-homoserine from L-aspartate: step 3/3.</text>
</comment>
<evidence type="ECO:0000313" key="21">
    <source>
        <dbReference type="EMBL" id="CAH7686217.1"/>
    </source>
</evidence>
<evidence type="ECO:0000256" key="17">
    <source>
        <dbReference type="RuleBase" id="RU000579"/>
    </source>
</evidence>
<comment type="similarity">
    <text evidence="4 14 18">Belongs to the homoserine dehydrogenase family.</text>
</comment>
<gene>
    <name evidence="21" type="ORF">PPACK8108_LOCUS20837</name>
</gene>
<comment type="caution">
    <text evidence="21">The sequence shown here is derived from an EMBL/GenBank/DDBJ whole genome shotgun (WGS) entry which is preliminary data.</text>
</comment>